<accession>A0A7K0IAK4</accession>
<comment type="caution">
    <text evidence="7">The sequence shown here is derived from an EMBL/GenBank/DDBJ whole genome shotgun (WGS) entry which is preliminary data.</text>
</comment>
<reference evidence="7 8" key="1">
    <citation type="journal article" date="2019" name="Nat. Med.">
        <title>A library of human gut bacterial isolates paired with longitudinal multiomics data enables mechanistic microbiome research.</title>
        <authorList>
            <person name="Poyet M."/>
            <person name="Groussin M."/>
            <person name="Gibbons S.M."/>
            <person name="Avila-Pacheco J."/>
            <person name="Jiang X."/>
            <person name="Kearney S.M."/>
            <person name="Perrotta A.R."/>
            <person name="Berdy B."/>
            <person name="Zhao S."/>
            <person name="Lieberman T.D."/>
            <person name="Swanson P.K."/>
            <person name="Smith M."/>
            <person name="Roesemann S."/>
            <person name="Alexander J.E."/>
            <person name="Rich S.A."/>
            <person name="Livny J."/>
            <person name="Vlamakis H."/>
            <person name="Clish C."/>
            <person name="Bullock K."/>
            <person name="Deik A."/>
            <person name="Scott J."/>
            <person name="Pierce K.A."/>
            <person name="Xavier R.J."/>
            <person name="Alm E.J."/>
        </authorList>
    </citation>
    <scope>NUCLEOTIDE SEQUENCE [LARGE SCALE GENOMIC DNA]</scope>
    <source>
        <strain evidence="7 8">BIOML-A1</strain>
    </source>
</reference>
<feature type="domain" description="SpaA-like prealbumin fold" evidence="6">
    <location>
        <begin position="1200"/>
        <end position="1267"/>
    </location>
</feature>
<keyword evidence="2" id="KW-0964">Secreted</keyword>
<keyword evidence="3" id="KW-0732">Signal</keyword>
<evidence type="ECO:0000313" key="7">
    <source>
        <dbReference type="EMBL" id="MSA95134.1"/>
    </source>
</evidence>
<evidence type="ECO:0000256" key="4">
    <source>
        <dbReference type="SAM" id="MobiDB-lite"/>
    </source>
</evidence>
<dbReference type="EMBL" id="WKZA01000035">
    <property type="protein sequence ID" value="MSA95134.1"/>
    <property type="molecule type" value="Genomic_DNA"/>
</dbReference>
<organism evidence="7 8">
    <name type="scientific">Gordonibacter urolithinfaciens</name>
    <dbReference type="NCBI Taxonomy" id="1335613"/>
    <lineage>
        <taxon>Bacteria</taxon>
        <taxon>Bacillati</taxon>
        <taxon>Actinomycetota</taxon>
        <taxon>Coriobacteriia</taxon>
        <taxon>Eggerthellales</taxon>
        <taxon>Eggerthellaceae</taxon>
        <taxon>Gordonibacter</taxon>
    </lineage>
</organism>
<evidence type="ECO:0000256" key="1">
    <source>
        <dbReference type="ARBA" id="ARBA00007257"/>
    </source>
</evidence>
<sequence length="1698" mass="181682">MSKEPDEDSESIKNEASDVEEEAEQPVDPLLLASQAPPVMGSIARDLSTISGTASMVCLNPGPTNDHYNRFGITMPDGQYLIGHCMDYGQAAPADGTYNFTGVWDSGARAYNVTLDTTGANKNPGSLAPYPCQRVGNFYWTPKGSVELYKSSTKPDMTNGNPVYSLSGAKYDVYRSNDDGYVLTLTTNASGYASASGLPYGNYYCVESQPPTGFFKDTSRHYFDVSGNAVIRASDVPYDDPVGALLHKADPLTGGTAQGGGTLGGAEFTVKYYAGYYSSDPAAQGISPMRTWVMRTDSDGFCYFDSSYVVSGDPFYIGAAGTPTFPLGTVTVQETKAPEGYVLSSAARPNDVFVQRITMSGIEGNPAEVWNEHQFLDDSIRGGVKTTKLDGYYQSATAQGDGTMQGATFAIKNASENPVVVGGVTYEPGKDVATITSGADGVAQTASDLLPYGTYELRETVPPEGYLLSDEVWRFEIREDGVVVEATTEQSIDNQVIRGGVKTAKLDHQSQTSVPQGSASVEGAVFAIKSVSANPVLVDGIVYEPGKDVATITSGADGVAQTASDLLPYGTYELRETVPPEGYLLSDEVWRFEIREDGKVVEATTEQAIDDQVKAAECFIIKVGTKIGDDVTEGDKADAIPLPGVEFSIYASKDFVDNGDGTYTVRDGAAPYATIVTDENGIADTSYNPRPDDQHGALPYDDYLVIETGPKPNYDPIEPFTFSAREDKKVYHFFANNTYVTAGVELVKVDAESGLPVLVAGTQLQVLDASKTPIVWHETYPEAISYDTLTVGDTGRVYLPQKLNAGSYYLREVSAPEGYLLGHADVPFTVSTTTDWDDPLVVEYANMPQKGSVKAMKVDAETGEPVPAAGIEFDLVAASDIKTGDGVVHVPAGEIAAHIVTAADGTATAEDLYLGSYRIVETLAPDGYVLNGEPVDVTLSYAGQEVEAAYAESEFGDVPQKGIIEAHKVDAESGLPVAVPGIEFRVTAAADVVTPDGTVRAHEGDVVAEVVTGDDGKAETPELYLGRYEVEETLAPDGYVLNGEPVDVTLSYAGQEVAVTRAGAVVEDAPQKGVIEIVKTDEADGRAVPGAVYEVTAAADIVTPDGTVHASSGDVVATVTTGDDGKAETDELYLGDYNVRETATPDGWAIDHETHMVELSYAGQEVKVTRTVLETADAPTTFILLKKAELIDGELVDYAGSEWHVWAEDAAGEIAYDATATTGEDGSFVLERIPHGDGLAYYCQETKTGDDYILDPEVYEFSVDEEGLIAGEPAYVFLNTNYHKRIIEAHKVDQDTGEPVGKTGFGLYRWIGEGEPDPTFGGRQGFHGVFADDPDGEVDGSLWEMVAEGTTDDMGAVIFEGLEFGWYMMVEAVPNPDYAEWWESAGSTWGRYLFKADKDSDVRQTQTYGNMAISLECNVSKATIDRTSAAFQSDERAPVRVDNVGKERYRYDVAFDAGSTNVRADQYAVVDPCEFVNLGIRLDTLVTPAAYGDTDGLVNVWYRTNMTDTSAVYSTASATAGNPPNQMADGTDRIGTVGWRLWREGVAAGARTRLDVDGLGLAAGEYVTGIMLEYGSVEVGFRTLQDMSYLVYATEPLDNSNGEVVIPNSVTSHITRNWRDGQGLYDDAHDNVITRVIDTFGFASSYHGFSTGTAGNGGALTATGDRVPALEGVAMLLAAVAAVLLGIWATRREEGEGA</sequence>
<dbReference type="InterPro" id="IPR013783">
    <property type="entry name" value="Ig-like_fold"/>
</dbReference>
<evidence type="ECO:0000313" key="8">
    <source>
        <dbReference type="Proteomes" id="UP000462865"/>
    </source>
</evidence>
<feature type="domain" description="SpaA-like prealbumin fold" evidence="6">
    <location>
        <begin position="165"/>
        <end position="229"/>
    </location>
</feature>
<feature type="domain" description="SpaA-like prealbumin fold" evidence="6">
    <location>
        <begin position="851"/>
        <end position="946"/>
    </location>
</feature>
<feature type="transmembrane region" description="Helical" evidence="5">
    <location>
        <begin position="1672"/>
        <end position="1690"/>
    </location>
</feature>
<feature type="domain" description="SpaA-like prealbumin fold" evidence="6">
    <location>
        <begin position="744"/>
        <end position="833"/>
    </location>
</feature>
<evidence type="ECO:0000256" key="5">
    <source>
        <dbReference type="SAM" id="Phobius"/>
    </source>
</evidence>
<feature type="domain" description="SpaA-like prealbumin fold" evidence="6">
    <location>
        <begin position="1287"/>
        <end position="1378"/>
    </location>
</feature>
<proteinExistence type="inferred from homology"/>
<gene>
    <name evidence="7" type="ORF">GKG38_08720</name>
</gene>
<dbReference type="Gene3D" id="2.60.40.10">
    <property type="entry name" value="Immunoglobulins"/>
    <property type="match status" value="11"/>
</dbReference>
<protein>
    <recommendedName>
        <fullName evidence="6">SpaA-like prealbumin fold domain-containing protein</fullName>
    </recommendedName>
</protein>
<dbReference type="PANTHER" id="PTHR36108:SF13">
    <property type="entry name" value="COLOSSIN-B-RELATED"/>
    <property type="match status" value="1"/>
</dbReference>
<dbReference type="Pfam" id="PF17802">
    <property type="entry name" value="SpaA"/>
    <property type="match status" value="9"/>
</dbReference>
<evidence type="ECO:0000259" key="6">
    <source>
        <dbReference type="Pfam" id="PF17802"/>
    </source>
</evidence>
<keyword evidence="5" id="KW-1133">Transmembrane helix</keyword>
<feature type="region of interest" description="Disordered" evidence="4">
    <location>
        <begin position="1"/>
        <end position="26"/>
    </location>
</feature>
<feature type="domain" description="SpaA-like prealbumin fold" evidence="6">
    <location>
        <begin position="518"/>
        <end position="605"/>
    </location>
</feature>
<feature type="domain" description="SpaA-like prealbumin fold" evidence="6">
    <location>
        <begin position="964"/>
        <end position="1057"/>
    </location>
</feature>
<feature type="domain" description="SpaA-like prealbumin fold" evidence="6">
    <location>
        <begin position="402"/>
        <end position="488"/>
    </location>
</feature>
<feature type="compositionally biased region" description="Basic and acidic residues" evidence="4">
    <location>
        <begin position="1"/>
        <end position="16"/>
    </location>
</feature>
<feature type="domain" description="SpaA-like prealbumin fold" evidence="6">
    <location>
        <begin position="1074"/>
        <end position="1169"/>
    </location>
</feature>
<dbReference type="GO" id="GO:0005975">
    <property type="term" value="P:carbohydrate metabolic process"/>
    <property type="evidence" value="ECO:0007669"/>
    <property type="project" value="UniProtKB-ARBA"/>
</dbReference>
<evidence type="ECO:0000256" key="3">
    <source>
        <dbReference type="ARBA" id="ARBA00022729"/>
    </source>
</evidence>
<comment type="similarity">
    <text evidence="1">Belongs to the serine-aspartate repeat-containing protein (SDr) family.</text>
</comment>
<keyword evidence="5" id="KW-0472">Membrane</keyword>
<dbReference type="SUPFAM" id="SSF49478">
    <property type="entry name" value="Cna protein B-type domain"/>
    <property type="match status" value="1"/>
</dbReference>
<keyword evidence="5" id="KW-0812">Transmembrane</keyword>
<dbReference type="PANTHER" id="PTHR36108">
    <property type="entry name" value="COLOSSIN-B-RELATED"/>
    <property type="match status" value="1"/>
</dbReference>
<dbReference type="Proteomes" id="UP000462865">
    <property type="component" value="Unassembled WGS sequence"/>
</dbReference>
<name>A0A7K0IAK4_9ACTN</name>
<dbReference type="InterPro" id="IPR041033">
    <property type="entry name" value="SpaA_PFL_dom_1"/>
</dbReference>
<evidence type="ECO:0000256" key="2">
    <source>
        <dbReference type="ARBA" id="ARBA00022525"/>
    </source>
</evidence>